<organism evidence="1 2">
    <name type="scientific">Blautia liquoris</name>
    <dbReference type="NCBI Taxonomy" id="2779518"/>
    <lineage>
        <taxon>Bacteria</taxon>
        <taxon>Bacillati</taxon>
        <taxon>Bacillota</taxon>
        <taxon>Clostridia</taxon>
        <taxon>Lachnospirales</taxon>
        <taxon>Lachnospiraceae</taxon>
        <taxon>Blautia</taxon>
    </lineage>
</organism>
<dbReference type="RefSeq" id="WP_193734542.1">
    <property type="nucleotide sequence ID" value="NZ_CP063304.1"/>
</dbReference>
<gene>
    <name evidence="1" type="ORF">INP51_08990</name>
</gene>
<dbReference type="Proteomes" id="UP000593601">
    <property type="component" value="Chromosome"/>
</dbReference>
<evidence type="ECO:0000313" key="2">
    <source>
        <dbReference type="Proteomes" id="UP000593601"/>
    </source>
</evidence>
<reference evidence="1 2" key="1">
    <citation type="submission" date="2020-10" db="EMBL/GenBank/DDBJ databases">
        <title>Blautia liquoris sp.nov., isolated from the mud in a fermentation cellar used for the production of Chinese strong-flavoured liquor.</title>
        <authorList>
            <person name="Lu L."/>
        </authorList>
    </citation>
    <scope>NUCLEOTIDE SEQUENCE [LARGE SCALE GENOMIC DNA]</scope>
    <source>
        <strain evidence="1 2">LZLJ-3</strain>
    </source>
</reference>
<dbReference type="EMBL" id="CP063304">
    <property type="protein sequence ID" value="QOV18180.1"/>
    <property type="molecule type" value="Genomic_DNA"/>
</dbReference>
<name>A0A7M2RFS0_9FIRM</name>
<dbReference type="KEGG" id="bliq:INP51_08990"/>
<keyword evidence="2" id="KW-1185">Reference proteome</keyword>
<dbReference type="AlphaFoldDB" id="A0A7M2RFS0"/>
<evidence type="ECO:0000313" key="1">
    <source>
        <dbReference type="EMBL" id="QOV18180.1"/>
    </source>
</evidence>
<accession>A0A7M2RFS0</accession>
<protein>
    <submittedName>
        <fullName evidence="1">Uncharacterized protein</fullName>
    </submittedName>
</protein>
<sequence>MDLMINKDVRLLLLNYSNKTMNVYYLNYVWKMPLIGLRPPYYTNPSYDLNYPII</sequence>
<proteinExistence type="predicted"/>